<organism evidence="1 2">
    <name type="scientific">Corynebacterium phage Stickynote</name>
    <dbReference type="NCBI Taxonomy" id="2588503"/>
    <lineage>
        <taxon>Viruses</taxon>
        <taxon>Duplodnaviria</taxon>
        <taxon>Heunggongvirae</taxon>
        <taxon>Uroviricota</taxon>
        <taxon>Caudoviricetes</taxon>
        <taxon>Zierdtviridae</taxon>
        <taxon>Toshachvirinae</taxon>
        <taxon>Ceetrepovirus</taxon>
        <taxon>Ceetrepovirus stickynote</taxon>
    </lineage>
</organism>
<evidence type="ECO:0000313" key="1">
    <source>
        <dbReference type="EMBL" id="QDF19208.1"/>
    </source>
</evidence>
<name>A0A4Y6EKG0_9CAUD</name>
<keyword evidence="2" id="KW-1185">Reference proteome</keyword>
<dbReference type="KEGG" id="vg:65121068"/>
<dbReference type="RefSeq" id="YP_010103211.1">
    <property type="nucleotide sequence ID" value="NC_055807.1"/>
</dbReference>
<proteinExistence type="predicted"/>
<reference evidence="1 2" key="1">
    <citation type="submission" date="2019-05" db="EMBL/GenBank/DDBJ databases">
        <authorList>
            <person name="Dobson M.N."/>
            <person name="Hadley S.J."/>
            <person name="Hampton T.M."/>
            <person name="Hipps D.C."/>
            <person name="Hudgins D.N."/>
            <person name="Hutchinson A."/>
            <person name="Ivey M.A.M.Q."/>
            <person name="Jenkins M.G."/>
            <person name="Jones T.L."/>
            <person name="Keegan O."/>
            <person name="Lawhorn S.C."/>
            <person name="Legette A."/>
            <person name="Lovelady J.P."/>
            <person name="Malone S.M."/>
            <person name="Marincin A.J."/>
            <person name="Mickler T.R."/>
            <person name="Minyard S.D."/>
            <person name="Moore L.R."/>
            <person name="Morgan J.P."/>
            <person name="Nelson J.G."/>
            <person name="Noles-Ross T.A."/>
            <person name="Park L.N."/>
            <person name="Reel B.L."/>
            <person name="Ricourt A."/>
            <person name="Rowan D."/>
            <person name="Samples A.P."/>
            <person name="Satterfield J.T."/>
            <person name="Schultz J.A."/>
            <person name="Skinner T.D."/>
            <person name="Skipworth J.C."/>
            <person name="Smith L.S."/>
            <person name="Snow R."/>
            <person name="Spafford R.D."/>
            <person name="Stevens Z.T."/>
            <person name="Stokes J.A."/>
            <person name="Strickland W.S."/>
            <person name="Sudduth Q."/>
            <person name="Tatum T."/>
            <person name="Taylor A.N."/>
            <person name="Thames E."/>
            <person name="Thompson S.L."/>
            <person name="Thurston S."/>
            <person name="Ware C.A."/>
            <person name="Warren B.E."/>
            <person name="West G.A."/>
            <person name="Williams J.Y."/>
            <person name="Wortman R."/>
            <person name="Monti D.L."/>
            <person name="Garlena R.A."/>
            <person name="Russell D.A."/>
            <person name="Pope W.H."/>
            <person name="Jacobs-Sera D."/>
            <person name="Hatfull G.F."/>
        </authorList>
    </citation>
    <scope>NUCLEOTIDE SEQUENCE [LARGE SCALE GENOMIC DNA]</scope>
</reference>
<gene>
    <name evidence="1" type="primary">11</name>
    <name evidence="1" type="ORF">SEA_STICKYNOTE_11</name>
</gene>
<dbReference type="GeneID" id="65121068"/>
<protein>
    <submittedName>
        <fullName evidence="1">Uncharacterized protein</fullName>
    </submittedName>
</protein>
<evidence type="ECO:0000313" key="2">
    <source>
        <dbReference type="Proteomes" id="UP000319080"/>
    </source>
</evidence>
<dbReference type="EMBL" id="MK977700">
    <property type="protein sequence ID" value="QDF19208.1"/>
    <property type="molecule type" value="Genomic_DNA"/>
</dbReference>
<dbReference type="Proteomes" id="UP000319080">
    <property type="component" value="Segment"/>
</dbReference>
<sequence>MILKERPEGRSFCLTLYLRNGMVLPMNKKVCQKPTPRNPNGREGTATGYAAHLNAKEAPCEECRAGKAEADRKYREANQEKILKNRRRYYDENAEEIRRKSREWHHENKERANEYSRNYRIANPERVKEKVNAWHRKNRDHLDEYVREWRASNAHLLKIYGNRRRAREKELPSDNYTVEDLLLAHGNKCYLCGAEVDIFADPKKPWSPHVDHRVPLIDP</sequence>
<accession>A0A4Y6EKG0</accession>